<dbReference type="PANTHER" id="PTHR32494:SF5">
    <property type="entry name" value="ALLANTOATE AMIDOHYDROLASE"/>
    <property type="match status" value="1"/>
</dbReference>
<dbReference type="Gene3D" id="3.30.70.360">
    <property type="match status" value="1"/>
</dbReference>
<name>A0ABY8QXW1_9MICO</name>
<dbReference type="InterPro" id="IPR002933">
    <property type="entry name" value="Peptidase_M20"/>
</dbReference>
<comment type="similarity">
    <text evidence="1">Belongs to the peptidase M20 family.</text>
</comment>
<sequence>MTVDPTNGTDAGGSANAHGGSASAHGGSASAHGGSASAHGGSANVHGGSANAHLAAIADIGRSTAGGYARHVFTGAETTLREWFVAEAERLGLDIELDRNSNIWAWWGPPGDGAVITGSHLDSVPGGGAFDGPLGVASALDAVQRLQAEGFKPAKPFALMVFAEEEGSRFGVACLGSRLMTGAIGADKALALRDVDGLTFADAARAAGFAPERMGQDEQALRRIGTFVELHVEQGRGLIDLDRPVGVGSSILAHGRWRLSFSGTGNHAGTTAIDERRDPMIAAAASVLAARSVAAAGDGVRATVGRLVPRPGGTNVIASHVDAWLDVRAGADLVTRAAVDEIVEQAQAAADREGCELQVREESYGGEVFFDPALAGRISGVLGRSMDCTVPMLSTGAGHDAGILAAKVPTAMIYVRNPSGISHAPEEFAEPADVAAGVGALVDVLKDLLR</sequence>
<reference evidence="4 5" key="1">
    <citation type="submission" date="2023-05" db="EMBL/GenBank/DDBJ databases">
        <title>Lithophilousrod everest ZFBP1038 complete genpme.</title>
        <authorList>
            <person name="Tian M."/>
        </authorList>
    </citation>
    <scope>NUCLEOTIDE SEQUENCE [LARGE SCALE GENOMIC DNA]</scope>
    <source>
        <strain evidence="4 5">ZFBP1038</strain>
    </source>
</reference>
<evidence type="ECO:0000313" key="5">
    <source>
        <dbReference type="Proteomes" id="UP001209083"/>
    </source>
</evidence>
<evidence type="ECO:0000313" key="4">
    <source>
        <dbReference type="EMBL" id="WGW13210.1"/>
    </source>
</evidence>
<dbReference type="RefSeq" id="WP_349640025.1">
    <property type="nucleotide sequence ID" value="NZ_CP090958.1"/>
</dbReference>
<keyword evidence="5" id="KW-1185">Reference proteome</keyword>
<proteinExistence type="inferred from homology"/>
<dbReference type="NCBIfam" id="TIGR01879">
    <property type="entry name" value="hydantase"/>
    <property type="match status" value="1"/>
</dbReference>
<dbReference type="Gene3D" id="3.40.630.10">
    <property type="entry name" value="Zn peptidases"/>
    <property type="match status" value="1"/>
</dbReference>
<dbReference type="PANTHER" id="PTHR32494">
    <property type="entry name" value="ALLANTOATE DEIMINASE-RELATED"/>
    <property type="match status" value="1"/>
</dbReference>
<feature type="compositionally biased region" description="Low complexity" evidence="3">
    <location>
        <begin position="12"/>
        <end position="44"/>
    </location>
</feature>
<dbReference type="PIRSF" id="PIRSF001235">
    <property type="entry name" value="Amidase_carbamoylase"/>
    <property type="match status" value="1"/>
</dbReference>
<dbReference type="InterPro" id="IPR036264">
    <property type="entry name" value="Bact_exopeptidase_dim_dom"/>
</dbReference>
<dbReference type="EMBL" id="CP090958">
    <property type="protein sequence ID" value="WGW13210.1"/>
    <property type="molecule type" value="Genomic_DNA"/>
</dbReference>
<dbReference type="InterPro" id="IPR010158">
    <property type="entry name" value="Amidase_Cbmase"/>
</dbReference>
<gene>
    <name evidence="4" type="ORF">LWF01_05430</name>
</gene>
<dbReference type="Proteomes" id="UP001209083">
    <property type="component" value="Chromosome"/>
</dbReference>
<organism evidence="4 5">
    <name type="scientific">Saxibacter everestensis</name>
    <dbReference type="NCBI Taxonomy" id="2909229"/>
    <lineage>
        <taxon>Bacteria</taxon>
        <taxon>Bacillati</taxon>
        <taxon>Actinomycetota</taxon>
        <taxon>Actinomycetes</taxon>
        <taxon>Micrococcales</taxon>
        <taxon>Brevibacteriaceae</taxon>
        <taxon>Saxibacter</taxon>
    </lineage>
</organism>
<evidence type="ECO:0000256" key="1">
    <source>
        <dbReference type="ARBA" id="ARBA00006153"/>
    </source>
</evidence>
<dbReference type="Pfam" id="PF01546">
    <property type="entry name" value="Peptidase_M20"/>
    <property type="match status" value="1"/>
</dbReference>
<evidence type="ECO:0000256" key="2">
    <source>
        <dbReference type="ARBA" id="ARBA00022801"/>
    </source>
</evidence>
<keyword evidence="2" id="KW-0378">Hydrolase</keyword>
<feature type="region of interest" description="Disordered" evidence="3">
    <location>
        <begin position="1"/>
        <end position="44"/>
    </location>
</feature>
<accession>A0ABY8QXW1</accession>
<evidence type="ECO:0000256" key="3">
    <source>
        <dbReference type="SAM" id="MobiDB-lite"/>
    </source>
</evidence>
<dbReference type="SUPFAM" id="SSF55031">
    <property type="entry name" value="Bacterial exopeptidase dimerisation domain"/>
    <property type="match status" value="1"/>
</dbReference>
<protein>
    <submittedName>
        <fullName evidence="4">Allantoate amidohydrolase</fullName>
    </submittedName>
</protein>
<dbReference type="SUPFAM" id="SSF53187">
    <property type="entry name" value="Zn-dependent exopeptidases"/>
    <property type="match status" value="1"/>
</dbReference>
<dbReference type="NCBIfam" id="NF006770">
    <property type="entry name" value="PRK09290.1-4"/>
    <property type="match status" value="1"/>
</dbReference>